<dbReference type="EMBL" id="BKAM01000007">
    <property type="protein sequence ID" value="GEP72016.1"/>
    <property type="molecule type" value="Genomic_DNA"/>
</dbReference>
<evidence type="ECO:0000313" key="1">
    <source>
        <dbReference type="EMBL" id="GEP72016.1"/>
    </source>
</evidence>
<dbReference type="Proteomes" id="UP000321569">
    <property type="component" value="Unassembled WGS sequence"/>
</dbReference>
<gene>
    <name evidence="1" type="ORF">LRA02_08840</name>
</gene>
<protein>
    <submittedName>
        <fullName evidence="1">Uncharacterized protein</fullName>
    </submittedName>
</protein>
<dbReference type="RefSeq" id="WP_056981671.1">
    <property type="nucleotide sequence ID" value="NZ_BKAM01000007.1"/>
</dbReference>
<dbReference type="AlphaFoldDB" id="A0A512PLD4"/>
<comment type="caution">
    <text evidence="1">The sequence shown here is derived from an EMBL/GenBank/DDBJ whole genome shotgun (WGS) entry which is preliminary data.</text>
</comment>
<reference evidence="1 2" key="1">
    <citation type="submission" date="2019-07" db="EMBL/GenBank/DDBJ databases">
        <title>Whole genome shotgun sequence of Lactobacillus rapi NBRC 109618.</title>
        <authorList>
            <person name="Hosoyama A."/>
            <person name="Uohara A."/>
            <person name="Ohji S."/>
            <person name="Ichikawa N."/>
        </authorList>
    </citation>
    <scope>NUCLEOTIDE SEQUENCE [LARGE SCALE GENOMIC DNA]</scope>
    <source>
        <strain evidence="1 2">NBRC 109618</strain>
    </source>
</reference>
<accession>A0A512PLD4</accession>
<organism evidence="1 2">
    <name type="scientific">Lentilactobacillus rapi</name>
    <dbReference type="NCBI Taxonomy" id="481723"/>
    <lineage>
        <taxon>Bacteria</taxon>
        <taxon>Bacillati</taxon>
        <taxon>Bacillota</taxon>
        <taxon>Bacilli</taxon>
        <taxon>Lactobacillales</taxon>
        <taxon>Lactobacillaceae</taxon>
        <taxon>Lentilactobacillus</taxon>
    </lineage>
</organism>
<proteinExistence type="predicted"/>
<sequence length="120" mass="13647">MAFKGDGVIEATIYISKQPLSVGEAESSARLLQSWLTDNRMHRYISTVTLPSDGRDGYIISPNFSYVLDEILKLYAVKKWEQLPIEVQPKLKQVKNLDLILIPVLPLYEKIKDVLGRSVE</sequence>
<evidence type="ECO:0000313" key="2">
    <source>
        <dbReference type="Proteomes" id="UP000321569"/>
    </source>
</evidence>
<name>A0A512PLD4_9LACO</name>